<dbReference type="Pfam" id="PF02683">
    <property type="entry name" value="DsbD_TM"/>
    <property type="match status" value="1"/>
</dbReference>
<name>A0A3M0G9M7_9ACTN</name>
<keyword evidence="5 6" id="KW-0472">Membrane</keyword>
<evidence type="ECO:0000256" key="3">
    <source>
        <dbReference type="ARBA" id="ARBA00022692"/>
    </source>
</evidence>
<dbReference type="Proteomes" id="UP000275256">
    <property type="component" value="Unassembled WGS sequence"/>
</dbReference>
<comment type="subcellular location">
    <subcellularLocation>
        <location evidence="1">Membrane</location>
        <topology evidence="1">Multi-pass membrane protein</topology>
    </subcellularLocation>
</comment>
<feature type="transmembrane region" description="Helical" evidence="6">
    <location>
        <begin position="100"/>
        <end position="120"/>
    </location>
</feature>
<gene>
    <name evidence="8" type="ORF">EAX62_00170</name>
</gene>
<evidence type="ECO:0000259" key="7">
    <source>
        <dbReference type="Pfam" id="PF02683"/>
    </source>
</evidence>
<dbReference type="InterPro" id="IPR051790">
    <property type="entry name" value="Cytochrome_c-biogenesis_DsbD"/>
</dbReference>
<dbReference type="GO" id="GO:0016020">
    <property type="term" value="C:membrane"/>
    <property type="evidence" value="ECO:0007669"/>
    <property type="project" value="UniProtKB-SubCell"/>
</dbReference>
<dbReference type="RefSeq" id="WP_121899686.1">
    <property type="nucleotide sequence ID" value="NZ_REFW01000001.1"/>
</dbReference>
<feature type="domain" description="Cytochrome C biogenesis protein transmembrane" evidence="7">
    <location>
        <begin position="17"/>
        <end position="230"/>
    </location>
</feature>
<dbReference type="PANTHER" id="PTHR31272">
    <property type="entry name" value="CYTOCHROME C-TYPE BIOGENESIS PROTEIN HI_1454-RELATED"/>
    <property type="match status" value="1"/>
</dbReference>
<sequence length="251" mass="25803">MILLEGWISQALGSSLLLAVPVAVLAGVVSFASPCVLPLLPGYLSYASGLGAAQISDGTGNRRALVLGTVGFVLGFAAVFVLTGALFGGLGALLLEHQRLITVVAGIIIIVLGAGFVGWLPLPPQVRLSMMPRMGVAASPLLGIAFGLGWTPCIGPTLSVVLTLALSEGSAVKGATLAFFYALGLGLPFLAFAVAFTRLSPHLGWLMRHQRAMQVAGGVLLLVVGLAMVTGLWDGAMAQLRNWVSSFGTIL</sequence>
<evidence type="ECO:0000256" key="1">
    <source>
        <dbReference type="ARBA" id="ARBA00004141"/>
    </source>
</evidence>
<feature type="transmembrane region" description="Helical" evidence="6">
    <location>
        <begin position="65"/>
        <end position="94"/>
    </location>
</feature>
<dbReference type="AlphaFoldDB" id="A0A3M0G9M7"/>
<evidence type="ECO:0000256" key="4">
    <source>
        <dbReference type="ARBA" id="ARBA00022989"/>
    </source>
</evidence>
<comment type="caution">
    <text evidence="8">The sequence shown here is derived from an EMBL/GenBank/DDBJ whole genome shotgun (WGS) entry which is preliminary data.</text>
</comment>
<feature type="transmembrane region" description="Helical" evidence="6">
    <location>
        <begin position="141"/>
        <end position="166"/>
    </location>
</feature>
<dbReference type="OrthoDB" id="9803065at2"/>
<protein>
    <submittedName>
        <fullName evidence="8">Cytochrome c biogenesis protein CcdA</fullName>
    </submittedName>
</protein>
<comment type="similarity">
    <text evidence="2">Belongs to the DsbD family.</text>
</comment>
<evidence type="ECO:0000313" key="8">
    <source>
        <dbReference type="EMBL" id="RMB61138.1"/>
    </source>
</evidence>
<dbReference type="InterPro" id="IPR003834">
    <property type="entry name" value="Cyt_c_assmbl_TM_dom"/>
</dbReference>
<keyword evidence="3 6" id="KW-0812">Transmembrane</keyword>
<reference evidence="8 9" key="1">
    <citation type="submission" date="2018-10" db="EMBL/GenBank/DDBJ databases">
        <title>Tessaracoccus antarcticuss sp. nov., isolated from sediment.</title>
        <authorList>
            <person name="Zhou L.Y."/>
            <person name="Du Z.J."/>
        </authorList>
    </citation>
    <scope>NUCLEOTIDE SEQUENCE [LARGE SCALE GENOMIC DNA]</scope>
    <source>
        <strain evidence="8 9">JDX10</strain>
    </source>
</reference>
<keyword evidence="4 6" id="KW-1133">Transmembrane helix</keyword>
<evidence type="ECO:0000256" key="2">
    <source>
        <dbReference type="ARBA" id="ARBA00006143"/>
    </source>
</evidence>
<feature type="transmembrane region" description="Helical" evidence="6">
    <location>
        <begin position="178"/>
        <end position="200"/>
    </location>
</feature>
<organism evidence="8 9">
    <name type="scientific">Tessaracoccus antarcticus</name>
    <dbReference type="NCBI Taxonomy" id="2479848"/>
    <lineage>
        <taxon>Bacteria</taxon>
        <taxon>Bacillati</taxon>
        <taxon>Actinomycetota</taxon>
        <taxon>Actinomycetes</taxon>
        <taxon>Propionibacteriales</taxon>
        <taxon>Propionibacteriaceae</taxon>
        <taxon>Tessaracoccus</taxon>
    </lineage>
</organism>
<dbReference type="PANTHER" id="PTHR31272:SF4">
    <property type="entry name" value="CYTOCHROME C-TYPE BIOGENESIS PROTEIN HI_1454-RELATED"/>
    <property type="match status" value="1"/>
</dbReference>
<evidence type="ECO:0000313" key="9">
    <source>
        <dbReference type="Proteomes" id="UP000275256"/>
    </source>
</evidence>
<evidence type="ECO:0000256" key="5">
    <source>
        <dbReference type="ARBA" id="ARBA00023136"/>
    </source>
</evidence>
<keyword evidence="9" id="KW-1185">Reference proteome</keyword>
<feature type="transmembrane region" description="Helical" evidence="6">
    <location>
        <begin position="212"/>
        <end position="233"/>
    </location>
</feature>
<dbReference type="GO" id="GO:0017004">
    <property type="term" value="P:cytochrome complex assembly"/>
    <property type="evidence" value="ECO:0007669"/>
    <property type="project" value="InterPro"/>
</dbReference>
<accession>A0A3M0G9M7</accession>
<proteinExistence type="inferred from homology"/>
<evidence type="ECO:0000256" key="6">
    <source>
        <dbReference type="SAM" id="Phobius"/>
    </source>
</evidence>
<feature type="transmembrane region" description="Helical" evidence="6">
    <location>
        <begin position="20"/>
        <end position="44"/>
    </location>
</feature>
<dbReference type="EMBL" id="REFW01000001">
    <property type="protein sequence ID" value="RMB61138.1"/>
    <property type="molecule type" value="Genomic_DNA"/>
</dbReference>